<protein>
    <submittedName>
        <fullName evidence="3">F-box domain-containing protein</fullName>
    </submittedName>
</protein>
<dbReference type="WBParaSite" id="SPAL_0000858600.1">
    <property type="protein sequence ID" value="SPAL_0000858600.1"/>
    <property type="gene ID" value="SPAL_0000858600"/>
</dbReference>
<dbReference type="Gene3D" id="3.80.10.10">
    <property type="entry name" value="Ribonuclease Inhibitor"/>
    <property type="match status" value="1"/>
</dbReference>
<keyword evidence="2" id="KW-1185">Reference proteome</keyword>
<dbReference type="InterPro" id="IPR036047">
    <property type="entry name" value="F-box-like_dom_sf"/>
</dbReference>
<sequence>MDSSTEEELPEAPDYTSVLHDDALILILSKLSWMDINNIKLVSRRLYGIVHENCHKLNRREVYDVWIHYYKIREKHRFDLKLGFNSLGDGNLSITRRRYYKEVTKIKSDRELSRFLKMLDMRNLELLSVHDSCNTDIFNILNKSFQIKTNIGYLAISKLTEKDFIGFRKFIKKCSSVTVLDIQHMCFPSTEMTDVYSQLSLSSFNNLESLIICECHETKVLSTDMITRLLRKNLNLTCLNFGSCNIEFLRRASKEINHNDITLRLFFEGTLISPKAILDIFPY</sequence>
<dbReference type="SMART" id="SM00256">
    <property type="entry name" value="FBOX"/>
    <property type="match status" value="1"/>
</dbReference>
<evidence type="ECO:0000313" key="2">
    <source>
        <dbReference type="Proteomes" id="UP000046392"/>
    </source>
</evidence>
<reference evidence="3" key="1">
    <citation type="submission" date="2017-02" db="UniProtKB">
        <authorList>
            <consortium name="WormBaseParasite"/>
        </authorList>
    </citation>
    <scope>IDENTIFICATION</scope>
</reference>
<dbReference type="InterPro" id="IPR001810">
    <property type="entry name" value="F-box_dom"/>
</dbReference>
<feature type="domain" description="F-box" evidence="1">
    <location>
        <begin position="19"/>
        <end position="59"/>
    </location>
</feature>
<organism evidence="2 3">
    <name type="scientific">Strongyloides papillosus</name>
    <name type="common">Intestinal threadworm</name>
    <dbReference type="NCBI Taxonomy" id="174720"/>
    <lineage>
        <taxon>Eukaryota</taxon>
        <taxon>Metazoa</taxon>
        <taxon>Ecdysozoa</taxon>
        <taxon>Nematoda</taxon>
        <taxon>Chromadorea</taxon>
        <taxon>Rhabditida</taxon>
        <taxon>Tylenchina</taxon>
        <taxon>Panagrolaimomorpha</taxon>
        <taxon>Strongyloidoidea</taxon>
        <taxon>Strongyloididae</taxon>
        <taxon>Strongyloides</taxon>
    </lineage>
</organism>
<accession>A0A0N5BRU1</accession>
<dbReference type="Proteomes" id="UP000046392">
    <property type="component" value="Unplaced"/>
</dbReference>
<evidence type="ECO:0000313" key="3">
    <source>
        <dbReference type="WBParaSite" id="SPAL_0000858600.1"/>
    </source>
</evidence>
<dbReference type="InterPro" id="IPR032675">
    <property type="entry name" value="LRR_dom_sf"/>
</dbReference>
<dbReference type="AlphaFoldDB" id="A0A0N5BRU1"/>
<name>A0A0N5BRU1_STREA</name>
<proteinExistence type="predicted"/>
<dbReference type="SUPFAM" id="SSF81383">
    <property type="entry name" value="F-box domain"/>
    <property type="match status" value="1"/>
</dbReference>
<evidence type="ECO:0000259" key="1">
    <source>
        <dbReference type="SMART" id="SM00256"/>
    </source>
</evidence>
<dbReference type="SUPFAM" id="SSF52047">
    <property type="entry name" value="RNI-like"/>
    <property type="match status" value="1"/>
</dbReference>